<reference evidence="1" key="1">
    <citation type="submission" date="2021-02" db="EMBL/GenBank/DDBJ databases">
        <authorList>
            <person name="Syme A R."/>
            <person name="Syme A R."/>
            <person name="Moolhuijzen P."/>
        </authorList>
    </citation>
    <scope>NUCLEOTIDE SEQUENCE</scope>
    <source>
        <strain evidence="1">W1-1</strain>
    </source>
</reference>
<name>A0A6S6WBC3_9PLEO</name>
<dbReference type="EMBL" id="HG992985">
    <property type="protein sequence ID" value="CAE7205658.1"/>
    <property type="molecule type" value="Genomic_DNA"/>
</dbReference>
<proteinExistence type="predicted"/>
<protein>
    <submittedName>
        <fullName evidence="1">Uncharacterized protein</fullName>
    </submittedName>
</protein>
<dbReference type="AlphaFoldDB" id="A0A6S6WBC3"/>
<evidence type="ECO:0000313" key="1">
    <source>
        <dbReference type="EMBL" id="CAE7205658.1"/>
    </source>
</evidence>
<gene>
    <name evidence="1" type="ORF">PTTW11_09384</name>
</gene>
<sequence>MGRLNTLSFMLAVLAWLFFTPIAAYGIYDYVITYGDENWICHVKITIITSTVGNSIHVDEETAWCADAGASLGSEIHHDIPSRDIEVYLTDLGPATQTGDHHFEVGINMRSFWLIPQMNPRVDMITNFDLDPIGFCSQRQGTVDIAQSDGEMAPRTECPSGSTSTSRFGIWTACFAACGRLG</sequence>
<evidence type="ECO:0000313" key="2">
    <source>
        <dbReference type="Proteomes" id="UP000472372"/>
    </source>
</evidence>
<dbReference type="Proteomes" id="UP000472372">
    <property type="component" value="Chromosome 9"/>
</dbReference>
<accession>A0A6S6WBC3</accession>
<organism evidence="1 2">
    <name type="scientific">Pyrenophora teres f. teres</name>
    <dbReference type="NCBI Taxonomy" id="97479"/>
    <lineage>
        <taxon>Eukaryota</taxon>
        <taxon>Fungi</taxon>
        <taxon>Dikarya</taxon>
        <taxon>Ascomycota</taxon>
        <taxon>Pezizomycotina</taxon>
        <taxon>Dothideomycetes</taxon>
        <taxon>Pleosporomycetidae</taxon>
        <taxon>Pleosporales</taxon>
        <taxon>Pleosporineae</taxon>
        <taxon>Pleosporaceae</taxon>
        <taxon>Pyrenophora</taxon>
    </lineage>
</organism>